<evidence type="ECO:0000256" key="2">
    <source>
        <dbReference type="ARBA" id="ARBA00023002"/>
    </source>
</evidence>
<dbReference type="FunFam" id="3.40.309.10:FF:000012">
    <property type="entry name" value="Betaine aldehyde dehydrogenase"/>
    <property type="match status" value="1"/>
</dbReference>
<dbReference type="InterPro" id="IPR016162">
    <property type="entry name" value="Ald_DH_N"/>
</dbReference>
<keyword evidence="2 4" id="KW-0560">Oxidoreductase</keyword>
<evidence type="ECO:0000313" key="6">
    <source>
        <dbReference type="EMBL" id="NBH62832.1"/>
    </source>
</evidence>
<dbReference type="InterPro" id="IPR015590">
    <property type="entry name" value="Aldehyde_DH_dom"/>
</dbReference>
<dbReference type="FunFam" id="3.40.605.10:FF:000007">
    <property type="entry name" value="NAD/NADP-dependent betaine aldehyde dehydrogenase"/>
    <property type="match status" value="1"/>
</dbReference>
<reference evidence="6 7" key="1">
    <citation type="submission" date="2018-08" db="EMBL/GenBank/DDBJ databases">
        <title>Murine metabolic-syndrome-specific gut microbial biobank.</title>
        <authorList>
            <person name="Liu C."/>
        </authorList>
    </citation>
    <scope>NUCLEOTIDE SEQUENCE [LARGE SCALE GENOMIC DNA]</scope>
    <source>
        <strain evidence="6 7">28</strain>
    </source>
</reference>
<feature type="domain" description="Aldehyde dehydrogenase" evidence="5">
    <location>
        <begin position="12"/>
        <end position="478"/>
    </location>
</feature>
<dbReference type="EMBL" id="QXWK01000038">
    <property type="protein sequence ID" value="NBH62832.1"/>
    <property type="molecule type" value="Genomic_DNA"/>
</dbReference>
<dbReference type="InterPro" id="IPR016163">
    <property type="entry name" value="Ald_DH_C"/>
</dbReference>
<comment type="similarity">
    <text evidence="1 4">Belongs to the aldehyde dehydrogenase family.</text>
</comment>
<evidence type="ECO:0000259" key="5">
    <source>
        <dbReference type="Pfam" id="PF00171"/>
    </source>
</evidence>
<dbReference type="GO" id="GO:0016620">
    <property type="term" value="F:oxidoreductase activity, acting on the aldehyde or oxo group of donors, NAD or NADP as acceptor"/>
    <property type="evidence" value="ECO:0007669"/>
    <property type="project" value="InterPro"/>
</dbReference>
<name>A0A845QKU1_9FIRM</name>
<dbReference type="SUPFAM" id="SSF53720">
    <property type="entry name" value="ALDH-like"/>
    <property type="match status" value="1"/>
</dbReference>
<accession>A0A845QKU1</accession>
<comment type="caution">
    <text evidence="6">The sequence shown here is derived from an EMBL/GenBank/DDBJ whole genome shotgun (WGS) entry which is preliminary data.</text>
</comment>
<evidence type="ECO:0000313" key="7">
    <source>
        <dbReference type="Proteomes" id="UP000446866"/>
    </source>
</evidence>
<dbReference type="InterPro" id="IPR016161">
    <property type="entry name" value="Ald_DH/histidinol_DH"/>
</dbReference>
<organism evidence="6 7">
    <name type="scientific">Anaerotruncus colihominis</name>
    <dbReference type="NCBI Taxonomy" id="169435"/>
    <lineage>
        <taxon>Bacteria</taxon>
        <taxon>Bacillati</taxon>
        <taxon>Bacillota</taxon>
        <taxon>Clostridia</taxon>
        <taxon>Eubacteriales</taxon>
        <taxon>Oscillospiraceae</taxon>
        <taxon>Anaerotruncus</taxon>
    </lineage>
</organism>
<evidence type="ECO:0000256" key="3">
    <source>
        <dbReference type="PROSITE-ProRule" id="PRU10007"/>
    </source>
</evidence>
<dbReference type="Pfam" id="PF00171">
    <property type="entry name" value="Aldedh"/>
    <property type="match status" value="1"/>
</dbReference>
<dbReference type="InterPro" id="IPR029510">
    <property type="entry name" value="Ald_DH_CS_GLU"/>
</dbReference>
<dbReference type="PROSITE" id="PS00687">
    <property type="entry name" value="ALDEHYDE_DEHYDR_GLU"/>
    <property type="match status" value="1"/>
</dbReference>
<dbReference type="InterPro" id="IPR016160">
    <property type="entry name" value="Ald_DH_CS_CYS"/>
</dbReference>
<evidence type="ECO:0000256" key="4">
    <source>
        <dbReference type="RuleBase" id="RU003345"/>
    </source>
</evidence>
<dbReference type="Gene3D" id="3.40.605.10">
    <property type="entry name" value="Aldehyde Dehydrogenase, Chain A, domain 1"/>
    <property type="match status" value="1"/>
</dbReference>
<evidence type="ECO:0000256" key="1">
    <source>
        <dbReference type="ARBA" id="ARBA00009986"/>
    </source>
</evidence>
<sequence>MERIKMYIDGEWVSSSTGAYRELINPANGQVAAEAEEGTAADAKRAIAAARKAFEPGSQWRQLLPEERAELLNKAADLIEERAEELAIAESNSVGRVYKETRYDDPYAVAGTFRYCAGLVRELKGEAAGGNGDLITMTLREPLGVCAVIAPWNYSIGTMAGGMAPALAAGNTVVVKPSSISPAATAMVFQAMEDAGFPAGSINLILGPGQELGTVIAESEDVAKIVFTGSTQTGKDIIEKSGKSIKRCAMELGGKSPFIIFEDGDLDAAVDRLMFGIFLSQGQVCVAGSRLLVQESVYDRVCEMLKERVPKIRIGMPLDPASEFGPMVSEGQMKRVLDYIEIGKKEGAALLIGGNRIVEGEFAKGYFVEPTVFVNCKSDMRIVKEEIFGPVLTVQTFKDENEAIAIANDTRYGLAGAVFTSDMGRMLRVCNQINTGILWANTFMEYTPAVPVSPHGQSGMCLDGGIAGLEEYTVLKQINLKMNPMRSGWFEGLDDTQEV</sequence>
<dbReference type="Gene3D" id="3.40.309.10">
    <property type="entry name" value="Aldehyde Dehydrogenase, Chain A, domain 2"/>
    <property type="match status" value="1"/>
</dbReference>
<protein>
    <submittedName>
        <fullName evidence="6">Aldehyde dehydrogenase family protein</fullName>
    </submittedName>
</protein>
<dbReference type="PANTHER" id="PTHR11699">
    <property type="entry name" value="ALDEHYDE DEHYDROGENASE-RELATED"/>
    <property type="match status" value="1"/>
</dbReference>
<proteinExistence type="inferred from homology"/>
<dbReference type="AlphaFoldDB" id="A0A845QKU1"/>
<dbReference type="RefSeq" id="WP_160203117.1">
    <property type="nucleotide sequence ID" value="NZ_QXWK01000038.1"/>
</dbReference>
<feature type="active site" evidence="3">
    <location>
        <position position="251"/>
    </location>
</feature>
<dbReference type="Proteomes" id="UP000446866">
    <property type="component" value="Unassembled WGS sequence"/>
</dbReference>
<dbReference type="PROSITE" id="PS00070">
    <property type="entry name" value="ALDEHYDE_DEHYDR_CYS"/>
    <property type="match status" value="1"/>
</dbReference>
<keyword evidence="7" id="KW-1185">Reference proteome</keyword>
<gene>
    <name evidence="6" type="ORF">D0435_14375</name>
</gene>